<feature type="transmembrane region" description="Helical" evidence="7">
    <location>
        <begin position="400"/>
        <end position="423"/>
    </location>
</feature>
<comment type="subcellular location">
    <subcellularLocation>
        <location evidence="1">Cell membrane</location>
        <topology evidence="1">Multi-pass membrane protein</topology>
    </subcellularLocation>
</comment>
<evidence type="ECO:0000313" key="11">
    <source>
        <dbReference type="Proteomes" id="UP000229757"/>
    </source>
</evidence>
<dbReference type="KEGG" id="rfo:REIFOR_02026"/>
<evidence type="ECO:0000256" key="5">
    <source>
        <dbReference type="ARBA" id="ARBA00023136"/>
    </source>
</evidence>
<organism evidence="10 11">
    <name type="scientific">Reinekea forsetii</name>
    <dbReference type="NCBI Taxonomy" id="1336806"/>
    <lineage>
        <taxon>Bacteria</taxon>
        <taxon>Pseudomonadati</taxon>
        <taxon>Pseudomonadota</taxon>
        <taxon>Gammaproteobacteria</taxon>
        <taxon>Oceanospirillales</taxon>
        <taxon>Saccharospirillaceae</taxon>
        <taxon>Reinekea</taxon>
    </lineage>
</organism>
<dbReference type="OrthoDB" id="9770036at2"/>
<keyword evidence="11" id="KW-1185">Reference proteome</keyword>
<dbReference type="InterPro" id="IPR003838">
    <property type="entry name" value="ABC3_permease_C"/>
</dbReference>
<dbReference type="EMBL" id="CP011797">
    <property type="protein sequence ID" value="ATX77161.1"/>
    <property type="molecule type" value="Genomic_DNA"/>
</dbReference>
<gene>
    <name evidence="10" type="ORF">REIFOR_02026</name>
</gene>
<evidence type="ECO:0000313" key="10">
    <source>
        <dbReference type="EMBL" id="ATX77161.1"/>
    </source>
</evidence>
<evidence type="ECO:0000259" key="8">
    <source>
        <dbReference type="Pfam" id="PF02687"/>
    </source>
</evidence>
<keyword evidence="5 7" id="KW-0472">Membrane</keyword>
<evidence type="ECO:0000259" key="9">
    <source>
        <dbReference type="Pfam" id="PF12704"/>
    </source>
</evidence>
<dbReference type="Pfam" id="PF02687">
    <property type="entry name" value="FtsX"/>
    <property type="match status" value="1"/>
</dbReference>
<keyword evidence="2" id="KW-1003">Cell membrane</keyword>
<name>A0A2K8KTG1_9GAMM</name>
<evidence type="ECO:0000256" key="7">
    <source>
        <dbReference type="SAM" id="Phobius"/>
    </source>
</evidence>
<dbReference type="AlphaFoldDB" id="A0A2K8KTG1"/>
<keyword evidence="4 7" id="KW-1133">Transmembrane helix</keyword>
<dbReference type="GO" id="GO:0022857">
    <property type="term" value="F:transmembrane transporter activity"/>
    <property type="evidence" value="ECO:0007669"/>
    <property type="project" value="TreeGrafter"/>
</dbReference>
<dbReference type="RefSeq" id="WP_100257439.1">
    <property type="nucleotide sequence ID" value="NZ_CP011797.1"/>
</dbReference>
<evidence type="ECO:0000256" key="4">
    <source>
        <dbReference type="ARBA" id="ARBA00022989"/>
    </source>
</evidence>
<reference evidence="10 11" key="1">
    <citation type="journal article" date="2017" name="Environ. Microbiol.">
        <title>Genomic and physiological analyses of 'Reinekea forsetii' reveal a versatile opportunistic lifestyle during spring algae blooms.</title>
        <authorList>
            <person name="Avci B."/>
            <person name="Hahnke R.L."/>
            <person name="Chafee M."/>
            <person name="Fischer T."/>
            <person name="Gruber-Vodicka H."/>
            <person name="Tegetmeyer H.E."/>
            <person name="Harder J."/>
            <person name="Fuchs B.M."/>
            <person name="Amann R.I."/>
            <person name="Teeling H."/>
        </authorList>
    </citation>
    <scope>NUCLEOTIDE SEQUENCE [LARGE SCALE GENOMIC DNA]</scope>
    <source>
        <strain evidence="10 11">Hel1_31_D35</strain>
    </source>
</reference>
<feature type="domain" description="ABC3 transporter permease C-terminal" evidence="8">
    <location>
        <begin position="306"/>
        <end position="433"/>
    </location>
</feature>
<sequence length="441" mass="46918">MKLNMINMAYRNVARQGKRSLMLALSMAFGVMIITLVNSLTVGMANSVESNFSKALGGHVYISGEIVTASNRNLAVIEDRALVSRALAPLADRIVQQNKRSSSAATLSFGGQAVQGTVAGVDFSVETNVFDNMARIAGDVSLMSQAKMLIVPEKVANELGVTAGESILIRASTVTGQQNLVEWTIAAVIADPEGLNEVTNYANLSDVNGLIGLPPEAYQQLNLVLAQISDMDAIRDRLLAYFGEQASVQPADEENPMKRRMMGMSGNLIEHIDEPWQGTRFTVTNLNDAMSDVLSLIGALEAISLAVFVVMLLIIMVGITNAYRMVILERVQEIGTLRAMGAQRSWIFRLFIAESVLTALMGASVGIVCAFILAAVLGTLTLPGGGPLAMFAVTGQLQFPLSWLAVLVPLVVTALVAAGAVYFPARKAANMAPGDALRAAS</sequence>
<keyword evidence="3 7" id="KW-0812">Transmembrane</keyword>
<accession>A0A2K8KTG1</accession>
<evidence type="ECO:0000256" key="3">
    <source>
        <dbReference type="ARBA" id="ARBA00022692"/>
    </source>
</evidence>
<dbReference type="InterPro" id="IPR025857">
    <property type="entry name" value="MacB_PCD"/>
</dbReference>
<dbReference type="Pfam" id="PF12704">
    <property type="entry name" value="MacB_PCD"/>
    <property type="match status" value="1"/>
</dbReference>
<protein>
    <submittedName>
        <fullName evidence="10">Lipoprotein release ABC transporter permease</fullName>
    </submittedName>
</protein>
<comment type="similarity">
    <text evidence="6">Belongs to the ABC-4 integral membrane protein family.</text>
</comment>
<evidence type="ECO:0000256" key="2">
    <source>
        <dbReference type="ARBA" id="ARBA00022475"/>
    </source>
</evidence>
<dbReference type="InterPro" id="IPR050250">
    <property type="entry name" value="Macrolide_Exporter_MacB"/>
</dbReference>
<feature type="transmembrane region" description="Helical" evidence="7">
    <location>
        <begin position="302"/>
        <end position="326"/>
    </location>
</feature>
<dbReference type="PANTHER" id="PTHR30572">
    <property type="entry name" value="MEMBRANE COMPONENT OF TRANSPORTER-RELATED"/>
    <property type="match status" value="1"/>
</dbReference>
<dbReference type="GO" id="GO:0005886">
    <property type="term" value="C:plasma membrane"/>
    <property type="evidence" value="ECO:0007669"/>
    <property type="project" value="UniProtKB-SubCell"/>
</dbReference>
<proteinExistence type="inferred from homology"/>
<keyword evidence="10" id="KW-0449">Lipoprotein</keyword>
<feature type="transmembrane region" description="Helical" evidence="7">
    <location>
        <begin position="347"/>
        <end position="380"/>
    </location>
</feature>
<dbReference type="PANTHER" id="PTHR30572:SF4">
    <property type="entry name" value="ABC TRANSPORTER PERMEASE YTRF"/>
    <property type="match status" value="1"/>
</dbReference>
<feature type="domain" description="MacB-like periplasmic core" evidence="9">
    <location>
        <begin position="20"/>
        <end position="238"/>
    </location>
</feature>
<evidence type="ECO:0000256" key="6">
    <source>
        <dbReference type="ARBA" id="ARBA00038076"/>
    </source>
</evidence>
<dbReference type="Proteomes" id="UP000229757">
    <property type="component" value="Chromosome"/>
</dbReference>
<evidence type="ECO:0000256" key="1">
    <source>
        <dbReference type="ARBA" id="ARBA00004651"/>
    </source>
</evidence>